<accession>A0A7C5X1A9</accession>
<dbReference type="Pfam" id="PF08843">
    <property type="entry name" value="AbiEii"/>
    <property type="match status" value="1"/>
</dbReference>
<name>A0A7C5X1A9_9AQUI</name>
<evidence type="ECO:0008006" key="2">
    <source>
        <dbReference type="Google" id="ProtNLM"/>
    </source>
</evidence>
<dbReference type="EMBL" id="DSAC01000075">
    <property type="protein sequence ID" value="HHO74253.1"/>
    <property type="molecule type" value="Genomic_DNA"/>
</dbReference>
<proteinExistence type="predicted"/>
<sequence length="231" mass="26673">MLLKGKGIITDLQRKILLAFSEIPGSEMFYLTGGTALAEFYLAHRRSYDLDLFTNEKDFAIQFSHTFEEAMKKLFQVKTIRRLLNFAEFEVSDGIAQTKVQIALDSPFRFGEPLGSDIGIKVNDYTDLIVDKLLAFFGRVEPRDAVDLFFILKNADFWKLTELAKQKDTGFDLYWLAVTLKEVESFPDQIELWAVDIIEPVDPREIKAKFSELRIEILRRIEEAKGLDFNL</sequence>
<organism evidence="1">
    <name type="scientific">Thermocrinis ruber</name>
    <dbReference type="NCBI Taxonomy" id="75906"/>
    <lineage>
        <taxon>Bacteria</taxon>
        <taxon>Pseudomonadati</taxon>
        <taxon>Aquificota</taxon>
        <taxon>Aquificia</taxon>
        <taxon>Aquificales</taxon>
        <taxon>Aquificaceae</taxon>
        <taxon>Thermocrinis</taxon>
    </lineage>
</organism>
<evidence type="ECO:0000313" key="1">
    <source>
        <dbReference type="EMBL" id="HHO74253.1"/>
    </source>
</evidence>
<reference evidence="1" key="1">
    <citation type="journal article" date="2020" name="mSystems">
        <title>Genome- and Community-Level Interaction Insights into Carbon Utilization and Element Cycling Functions of Hydrothermarchaeota in Hydrothermal Sediment.</title>
        <authorList>
            <person name="Zhou Z."/>
            <person name="Liu Y."/>
            <person name="Xu W."/>
            <person name="Pan J."/>
            <person name="Luo Z.H."/>
            <person name="Li M."/>
        </authorList>
    </citation>
    <scope>NUCLEOTIDE SEQUENCE [LARGE SCALE GENOMIC DNA]</scope>
    <source>
        <strain evidence="1">SpSt-114</strain>
    </source>
</reference>
<dbReference type="AlphaFoldDB" id="A0A7C5X1A9"/>
<gene>
    <name evidence="1" type="ORF">ENN04_06420</name>
</gene>
<comment type="caution">
    <text evidence="1">The sequence shown here is derived from an EMBL/GenBank/DDBJ whole genome shotgun (WGS) entry which is preliminary data.</text>
</comment>
<dbReference type="Gene3D" id="3.10.450.620">
    <property type="entry name" value="JHP933, nucleotidyltransferase-like core domain"/>
    <property type="match status" value="1"/>
</dbReference>
<protein>
    <recommendedName>
        <fullName evidence="2">Nucleotidyl transferase AbiEii/AbiGii toxin family protein</fullName>
    </recommendedName>
</protein>
<dbReference type="InterPro" id="IPR014942">
    <property type="entry name" value="AbiEii"/>
</dbReference>